<accession>A0A9W8J0N4</accession>
<dbReference type="EMBL" id="JANBPK010001324">
    <property type="protein sequence ID" value="KAJ2923518.1"/>
    <property type="molecule type" value="Genomic_DNA"/>
</dbReference>
<dbReference type="InterPro" id="IPR056884">
    <property type="entry name" value="NPHP3-like_N"/>
</dbReference>
<evidence type="ECO:0000313" key="5">
    <source>
        <dbReference type="Proteomes" id="UP001140091"/>
    </source>
</evidence>
<protein>
    <recommendedName>
        <fullName evidence="3">Nephrocystin 3-like N-terminal domain-containing protein</fullName>
    </recommendedName>
</protein>
<dbReference type="SUPFAM" id="SSF52540">
    <property type="entry name" value="P-loop containing nucleoside triphosphate hydrolases"/>
    <property type="match status" value="1"/>
</dbReference>
<comment type="caution">
    <text evidence="4">The sequence shown here is derived from an EMBL/GenBank/DDBJ whole genome shotgun (WGS) entry which is preliminary data.</text>
</comment>
<evidence type="ECO:0000313" key="4">
    <source>
        <dbReference type="EMBL" id="KAJ2923518.1"/>
    </source>
</evidence>
<gene>
    <name evidence="4" type="ORF">H1R20_g13576</name>
</gene>
<dbReference type="PANTHER" id="PTHR10039">
    <property type="entry name" value="AMELOGENIN"/>
    <property type="match status" value="1"/>
</dbReference>
<name>A0A9W8J0N4_9AGAR</name>
<dbReference type="AlphaFoldDB" id="A0A9W8J0N4"/>
<reference evidence="4" key="1">
    <citation type="submission" date="2022-06" db="EMBL/GenBank/DDBJ databases">
        <title>Genome Sequence of Candolleomyces eurysporus.</title>
        <authorList>
            <person name="Buettner E."/>
        </authorList>
    </citation>
    <scope>NUCLEOTIDE SEQUENCE</scope>
    <source>
        <strain evidence="4">VTCC 930004</strain>
    </source>
</reference>
<feature type="domain" description="Nephrocystin 3-like N-terminal" evidence="3">
    <location>
        <begin position="202"/>
        <end position="314"/>
    </location>
</feature>
<dbReference type="InterPro" id="IPR027417">
    <property type="entry name" value="P-loop_NTPase"/>
</dbReference>
<organism evidence="4 5">
    <name type="scientific">Candolleomyces eurysporus</name>
    <dbReference type="NCBI Taxonomy" id="2828524"/>
    <lineage>
        <taxon>Eukaryota</taxon>
        <taxon>Fungi</taxon>
        <taxon>Dikarya</taxon>
        <taxon>Basidiomycota</taxon>
        <taxon>Agaricomycotina</taxon>
        <taxon>Agaricomycetes</taxon>
        <taxon>Agaricomycetidae</taxon>
        <taxon>Agaricales</taxon>
        <taxon>Agaricineae</taxon>
        <taxon>Psathyrellaceae</taxon>
        <taxon>Candolleomyces</taxon>
    </lineage>
</organism>
<sequence length="453" mass="51320">MGGPIRENRPLRPGNHQSRPSTVKPYPIIVKAPRTLMHGRYDEPLSISTFQLFLNIMGRPKPILHLRLGVIRAQVEGAGNDYTLVAGYELTMEGSIRGSPTINIDHERRIYALPGAQNLKMRNVDMNVAGGNIQKNIHYHSSVANDALSRIPEPVGMSWDPARACLPGTRIQVLKQVSSWLSVSPISGSVQARIFLIADAAGSVSSFFFDKLNREHSTTRYLVGSIIRGLCRLSDQARGLATDLLEKDDSYATAAPTLQFSRLVLPMAHLLPRDRPFAIVIDGLDEGYDLDLIKILREDAQRLPSNFRIVLTSRPEERIMQQLQYRWHIKRCDFSLTGRNSQPDIEKYVHHELRESAPHISISAKLRDTLIEKSEGVFLWTATVLNHVKHSFEPVDELKRVLESKSTYWVNNQNAGQKLDDLYYKILSNLEWSDSAFVKAYTLAWLVYMLNKE</sequence>
<evidence type="ECO:0000256" key="1">
    <source>
        <dbReference type="ARBA" id="ARBA00022737"/>
    </source>
</evidence>
<dbReference type="Pfam" id="PF24883">
    <property type="entry name" value="NPHP3_N"/>
    <property type="match status" value="1"/>
</dbReference>
<dbReference type="Proteomes" id="UP001140091">
    <property type="component" value="Unassembled WGS sequence"/>
</dbReference>
<proteinExistence type="predicted"/>
<keyword evidence="1" id="KW-0677">Repeat</keyword>
<keyword evidence="5" id="KW-1185">Reference proteome</keyword>
<evidence type="ECO:0000256" key="2">
    <source>
        <dbReference type="SAM" id="MobiDB-lite"/>
    </source>
</evidence>
<feature type="non-terminal residue" evidence="4">
    <location>
        <position position="453"/>
    </location>
</feature>
<evidence type="ECO:0000259" key="3">
    <source>
        <dbReference type="Pfam" id="PF24883"/>
    </source>
</evidence>
<feature type="region of interest" description="Disordered" evidence="2">
    <location>
        <begin position="1"/>
        <end position="25"/>
    </location>
</feature>
<feature type="compositionally biased region" description="Basic and acidic residues" evidence="2">
    <location>
        <begin position="1"/>
        <end position="10"/>
    </location>
</feature>
<dbReference type="OrthoDB" id="3038309at2759"/>